<gene>
    <name evidence="3" type="ORF">E2493_15730</name>
</gene>
<dbReference type="EMBL" id="SPDV01000033">
    <property type="protein sequence ID" value="TFI57314.1"/>
    <property type="molecule type" value="Genomic_DNA"/>
</dbReference>
<feature type="chain" id="PRO_5021402651" description="DUF4138 domain-containing protein" evidence="2">
    <location>
        <begin position="16"/>
        <end position="230"/>
    </location>
</feature>
<comment type="caution">
    <text evidence="3">The sequence shown here is derived from an EMBL/GenBank/DDBJ whole genome shotgun (WGS) entry which is preliminary data.</text>
</comment>
<keyword evidence="4" id="KW-1185">Reference proteome</keyword>
<feature type="region of interest" description="Disordered" evidence="1">
    <location>
        <begin position="140"/>
        <end position="162"/>
    </location>
</feature>
<evidence type="ECO:0000313" key="4">
    <source>
        <dbReference type="Proteomes" id="UP000298213"/>
    </source>
</evidence>
<dbReference type="Proteomes" id="UP000298213">
    <property type="component" value="Unassembled WGS sequence"/>
</dbReference>
<feature type="signal peptide" evidence="2">
    <location>
        <begin position="1"/>
        <end position="15"/>
    </location>
</feature>
<proteinExistence type="predicted"/>
<dbReference type="RefSeq" id="WP_225421528.1">
    <property type="nucleotide sequence ID" value="NZ_SPDV01000033.1"/>
</dbReference>
<name>A0A4Y8ZMY1_9SPHN</name>
<keyword evidence="2" id="KW-0732">Signal</keyword>
<reference evidence="3 4" key="1">
    <citation type="submission" date="2019-03" db="EMBL/GenBank/DDBJ databases">
        <title>Genome sequence of Sphingomonas sp. 17J27-24.</title>
        <authorList>
            <person name="Kim M."/>
            <person name="Maeng S."/>
            <person name="Sathiyaraj S."/>
        </authorList>
    </citation>
    <scope>NUCLEOTIDE SEQUENCE [LARGE SCALE GENOMIC DNA]</scope>
    <source>
        <strain evidence="3 4">17J27-24</strain>
    </source>
</reference>
<evidence type="ECO:0000256" key="2">
    <source>
        <dbReference type="SAM" id="SignalP"/>
    </source>
</evidence>
<evidence type="ECO:0000313" key="3">
    <source>
        <dbReference type="EMBL" id="TFI57314.1"/>
    </source>
</evidence>
<evidence type="ECO:0000256" key="1">
    <source>
        <dbReference type="SAM" id="MobiDB-lite"/>
    </source>
</evidence>
<evidence type="ECO:0008006" key="5">
    <source>
        <dbReference type="Google" id="ProtNLM"/>
    </source>
</evidence>
<protein>
    <recommendedName>
        <fullName evidence="5">DUF4138 domain-containing protein</fullName>
    </recommendedName>
</protein>
<accession>A0A4Y8ZMY1</accession>
<organism evidence="3 4">
    <name type="scientific">Sphingomonas parva</name>
    <dbReference type="NCBI Taxonomy" id="2555898"/>
    <lineage>
        <taxon>Bacteria</taxon>
        <taxon>Pseudomonadati</taxon>
        <taxon>Pseudomonadota</taxon>
        <taxon>Alphaproteobacteria</taxon>
        <taxon>Sphingomonadales</taxon>
        <taxon>Sphingomonadaceae</taxon>
        <taxon>Sphingomonas</taxon>
    </lineage>
</organism>
<sequence length="230" mass="23333">MAALLAAALSAPAAAAEFKIALQQAPLLHGRGGLHAADSRTAGSLVRVIAPGSPISKRGTVRVLVMNLGQPAFVFGPASVSLTLADGTALPKVPVAVFNRGEALVAREVRRAGAVDRRVKGDLAGLAQQGASGRTIQSISGAAGPNASAAGAAEAGRQDRGAEELPGARLLGALDGVLRPEQVGPQEAAGGYLVFELPKALRAQKTDLPLTILVKAGGEEHRFAALLKRD</sequence>
<dbReference type="AlphaFoldDB" id="A0A4Y8ZMY1"/>
<feature type="compositionally biased region" description="Low complexity" evidence="1">
    <location>
        <begin position="141"/>
        <end position="155"/>
    </location>
</feature>